<dbReference type="AlphaFoldDB" id="A0AAD3HNC8"/>
<accession>A0AAD3HNC8</accession>
<reference evidence="2 3" key="1">
    <citation type="journal article" date="2021" name="Sci. Rep.">
        <title>Genome sequencing of the multicellular alga Astrephomene provides insights into convergent evolution of germ-soma differentiation.</title>
        <authorList>
            <person name="Yamashita S."/>
            <person name="Yamamoto K."/>
            <person name="Matsuzaki R."/>
            <person name="Suzuki S."/>
            <person name="Yamaguchi H."/>
            <person name="Hirooka S."/>
            <person name="Minakuchi Y."/>
            <person name="Miyagishima S."/>
            <person name="Kawachi M."/>
            <person name="Toyoda A."/>
            <person name="Nozaki H."/>
        </authorList>
    </citation>
    <scope>NUCLEOTIDE SEQUENCE [LARGE SCALE GENOMIC DNA]</scope>
    <source>
        <strain evidence="2 3">NIES-4017</strain>
    </source>
</reference>
<feature type="region of interest" description="Disordered" evidence="1">
    <location>
        <begin position="222"/>
        <end position="268"/>
    </location>
</feature>
<dbReference type="PANTHER" id="PTHR21477">
    <property type="entry name" value="ZGC:172139"/>
    <property type="match status" value="1"/>
</dbReference>
<name>A0AAD3HNC8_9CHLO</name>
<organism evidence="2 3">
    <name type="scientific">Astrephomene gubernaculifera</name>
    <dbReference type="NCBI Taxonomy" id="47775"/>
    <lineage>
        <taxon>Eukaryota</taxon>
        <taxon>Viridiplantae</taxon>
        <taxon>Chlorophyta</taxon>
        <taxon>core chlorophytes</taxon>
        <taxon>Chlorophyceae</taxon>
        <taxon>CS clade</taxon>
        <taxon>Chlamydomonadales</taxon>
        <taxon>Astrephomenaceae</taxon>
        <taxon>Astrephomene</taxon>
    </lineage>
</organism>
<protein>
    <submittedName>
        <fullName evidence="2">Uncharacterized protein</fullName>
    </submittedName>
</protein>
<dbReference type="PANTHER" id="PTHR21477:SF13">
    <property type="entry name" value="KIAA0930"/>
    <property type="match status" value="1"/>
</dbReference>
<feature type="non-terminal residue" evidence="2">
    <location>
        <position position="353"/>
    </location>
</feature>
<comment type="caution">
    <text evidence="2">The sequence shown here is derived from an EMBL/GenBank/DDBJ whole genome shotgun (WGS) entry which is preliminary data.</text>
</comment>
<sequence length="353" mass="37590">MSTLGRDNNGILQEVLRQASRGSPDSAEPAWSQEQWCEAFSFLFLASPGSRHTLLEHQDDMLFFVTAASALGPDSPTVWLRRNTAAELPGELRPGGSGFSSVDWCRSVQLNLVLQAKYLLTVVQCRQEALAAVAQTHATSGQGIAPQHQQQQALVSQRRVYASPMAAAVNLDDVKKGKPPQPCYPEVCFAVDNFEDAFQDMILSRPGDCYCVMLHVHANSNNINTGNSTRDATKQPITDLPDALPSSGHAATSPSSTPAQSSSSNPTERRAVLFSAYVTREQVAAYLATRATQAPRPNVLRWLLSGLKQEDAAQARRERVVLSGPGGIGRAEAAAAAVKADSVAAAAPAGAAG</sequence>
<dbReference type="EMBL" id="BMAR01000017">
    <property type="protein sequence ID" value="GFR47092.1"/>
    <property type="molecule type" value="Genomic_DNA"/>
</dbReference>
<dbReference type="Pfam" id="PF09741">
    <property type="entry name" value="DUF2045"/>
    <property type="match status" value="1"/>
</dbReference>
<evidence type="ECO:0000313" key="2">
    <source>
        <dbReference type="EMBL" id="GFR47092.1"/>
    </source>
</evidence>
<feature type="compositionally biased region" description="Low complexity" evidence="1">
    <location>
        <begin position="245"/>
        <end position="266"/>
    </location>
</feature>
<keyword evidence="3" id="KW-1185">Reference proteome</keyword>
<dbReference type="Proteomes" id="UP001054857">
    <property type="component" value="Unassembled WGS sequence"/>
</dbReference>
<proteinExistence type="predicted"/>
<dbReference type="InterPro" id="IPR019141">
    <property type="entry name" value="DUF2045"/>
</dbReference>
<gene>
    <name evidence="2" type="ORF">Agub_g8662</name>
</gene>
<evidence type="ECO:0000313" key="3">
    <source>
        <dbReference type="Proteomes" id="UP001054857"/>
    </source>
</evidence>
<evidence type="ECO:0000256" key="1">
    <source>
        <dbReference type="SAM" id="MobiDB-lite"/>
    </source>
</evidence>